<proteinExistence type="inferred from homology"/>
<protein>
    <recommendedName>
        <fullName evidence="9">Protein translocase subunit SecD</fullName>
    </recommendedName>
</protein>
<dbReference type="InterPro" id="IPR048634">
    <property type="entry name" value="SecD_SecF_C"/>
</dbReference>
<comment type="caution">
    <text evidence="13">The sequence shown here is derived from an EMBL/GenBank/DDBJ whole genome shotgun (WGS) entry which is preliminary data.</text>
</comment>
<accession>A0A0G0P1K6</accession>
<evidence type="ECO:0000313" key="14">
    <source>
        <dbReference type="Proteomes" id="UP000034774"/>
    </source>
</evidence>
<dbReference type="PANTHER" id="PTHR30081:SF1">
    <property type="entry name" value="PROTEIN TRANSLOCASE SUBUNIT SECD"/>
    <property type="match status" value="1"/>
</dbReference>
<dbReference type="GO" id="GO:0005886">
    <property type="term" value="C:plasma membrane"/>
    <property type="evidence" value="ECO:0007669"/>
    <property type="project" value="UniProtKB-SubCell"/>
</dbReference>
<feature type="transmembrane region" description="Helical" evidence="9">
    <location>
        <begin position="266"/>
        <end position="283"/>
    </location>
</feature>
<comment type="similarity">
    <text evidence="9">Belongs to the SecD/SecF family. SecD subfamily.</text>
</comment>
<evidence type="ECO:0000313" key="13">
    <source>
        <dbReference type="EMBL" id="KKQ92004.1"/>
    </source>
</evidence>
<dbReference type="Proteomes" id="UP000034774">
    <property type="component" value="Unassembled WGS sequence"/>
</dbReference>
<dbReference type="PATRIC" id="fig|1618572.3.peg.451"/>
<dbReference type="InterPro" id="IPR054384">
    <property type="entry name" value="SecDF_P1_head"/>
</dbReference>
<evidence type="ECO:0000256" key="7">
    <source>
        <dbReference type="ARBA" id="ARBA00023010"/>
    </source>
</evidence>
<evidence type="ECO:0000256" key="6">
    <source>
        <dbReference type="ARBA" id="ARBA00022989"/>
    </source>
</evidence>
<feature type="transmembrane region" description="Helical" evidence="9">
    <location>
        <begin position="290"/>
        <end position="310"/>
    </location>
</feature>
<sequence length="437" mass="47343">MKKIWLISFTFILTVAATYISLPPDLNIKIGNFSLSHKFDLRLGLDLAGGSRLVFEADTTNIPTDRRQSALEGVRNVIERRVNLFGVSEPTVQTSEFQGKNRIIIELPGLDSTKDAINLIGQTAQLIFMEEKIIPATKGASPSATLVSTNLTGADLKNASVQFDSQTGKPAISLQFTDEGGKKFEDITGRNVGKPVLIVLDNTLLSQPVVSEKIIGGNAQISGNFSIDEAKKLSIQLNAGALPVPVKLVQETTVGATLGTESIRQSVLAGLVGILSVMIFMILSYGKLGLVADIGLFIFGVITLSLYKLIPVTLTLPGIAGFMLSIGMAVDSNILIFERFKEEKLIRSIPNALETSFGRAWDSIRDANIATLVTCFILWNPLDWSILPSSGPVRGFAITLALGIAISLFTGIFVSRNLLRVFIKERRSDTNIRIAHE</sequence>
<dbReference type="InterPro" id="IPR048631">
    <property type="entry name" value="SecD_1st"/>
</dbReference>
<keyword evidence="5 9" id="KW-0653">Protein transport</keyword>
<dbReference type="STRING" id="1618572.UT17_C0003G0027"/>
<dbReference type="Gene3D" id="3.30.1360.200">
    <property type="match status" value="1"/>
</dbReference>
<dbReference type="PANTHER" id="PTHR30081">
    <property type="entry name" value="PROTEIN-EXPORT MEMBRANE PROTEIN SEC"/>
    <property type="match status" value="1"/>
</dbReference>
<evidence type="ECO:0000256" key="4">
    <source>
        <dbReference type="ARBA" id="ARBA00022692"/>
    </source>
</evidence>
<comment type="subcellular location">
    <subcellularLocation>
        <location evidence="1 9">Cell membrane</location>
        <topology evidence="1 9">Multi-pass membrane protein</topology>
    </subcellularLocation>
</comment>
<keyword evidence="4 9" id="KW-0812">Transmembrane</keyword>
<keyword evidence="8 9" id="KW-0472">Membrane</keyword>
<reference evidence="13 14" key="1">
    <citation type="journal article" date="2015" name="Nature">
        <title>rRNA introns, odd ribosomes, and small enigmatic genomes across a large radiation of phyla.</title>
        <authorList>
            <person name="Brown C.T."/>
            <person name="Hug L.A."/>
            <person name="Thomas B.C."/>
            <person name="Sharon I."/>
            <person name="Castelle C.J."/>
            <person name="Singh A."/>
            <person name="Wilkins M.J."/>
            <person name="Williams K.H."/>
            <person name="Banfield J.F."/>
        </authorList>
    </citation>
    <scope>NUCLEOTIDE SEQUENCE [LARGE SCALE GENOMIC DNA]</scope>
</reference>
<evidence type="ECO:0000256" key="1">
    <source>
        <dbReference type="ARBA" id="ARBA00004651"/>
    </source>
</evidence>
<evidence type="ECO:0000259" key="11">
    <source>
        <dbReference type="Pfam" id="PF21760"/>
    </source>
</evidence>
<keyword evidence="7 9" id="KW-0811">Translocation</keyword>
<comment type="function">
    <text evidence="9">Part of the Sec protein translocase complex. Interacts with the SecYEG preprotein conducting channel. SecDF uses the proton motive force (PMF) to complete protein translocation after the ATP-dependent function of SecA.</text>
</comment>
<dbReference type="Gene3D" id="3.30.70.3400">
    <property type="match status" value="1"/>
</dbReference>
<feature type="domain" description="SecDF P1 head subdomain" evidence="12">
    <location>
        <begin position="146"/>
        <end position="244"/>
    </location>
</feature>
<evidence type="ECO:0000256" key="5">
    <source>
        <dbReference type="ARBA" id="ARBA00022927"/>
    </source>
</evidence>
<dbReference type="GO" id="GO:0015450">
    <property type="term" value="F:protein-transporting ATPase activity"/>
    <property type="evidence" value="ECO:0007669"/>
    <property type="project" value="InterPro"/>
</dbReference>
<dbReference type="AlphaFoldDB" id="A0A0G0P1K6"/>
<comment type="caution">
    <text evidence="9">Lacks conserved residue(s) required for the propagation of feature annotation.</text>
</comment>
<evidence type="ECO:0000256" key="2">
    <source>
        <dbReference type="ARBA" id="ARBA00022448"/>
    </source>
</evidence>
<dbReference type="HAMAP" id="MF_01463_B">
    <property type="entry name" value="SecD_B"/>
    <property type="match status" value="1"/>
</dbReference>
<evidence type="ECO:0000259" key="10">
    <source>
        <dbReference type="Pfam" id="PF02355"/>
    </source>
</evidence>
<keyword evidence="6 9" id="KW-1133">Transmembrane helix</keyword>
<dbReference type="NCBIfam" id="TIGR00916">
    <property type="entry name" value="2A0604s01"/>
    <property type="match status" value="1"/>
</dbReference>
<dbReference type="GO" id="GO:0006605">
    <property type="term" value="P:protein targeting"/>
    <property type="evidence" value="ECO:0007669"/>
    <property type="project" value="UniProtKB-UniRule"/>
</dbReference>
<dbReference type="Pfam" id="PF07549">
    <property type="entry name" value="Sec_GG"/>
    <property type="match status" value="1"/>
</dbReference>
<dbReference type="SUPFAM" id="SSF82866">
    <property type="entry name" value="Multidrug efflux transporter AcrB transmembrane domain"/>
    <property type="match status" value="1"/>
</dbReference>
<evidence type="ECO:0000256" key="8">
    <source>
        <dbReference type="ARBA" id="ARBA00023136"/>
    </source>
</evidence>
<dbReference type="InterPro" id="IPR022646">
    <property type="entry name" value="SecD/SecF_CS"/>
</dbReference>
<dbReference type="InterPro" id="IPR055344">
    <property type="entry name" value="SecD_SecF_C_bact"/>
</dbReference>
<feature type="domain" description="Protein export membrane protein SecD/SecF C-terminal" evidence="10">
    <location>
        <begin position="247"/>
        <end position="423"/>
    </location>
</feature>
<dbReference type="Pfam" id="PF21760">
    <property type="entry name" value="SecD_1st"/>
    <property type="match status" value="1"/>
</dbReference>
<feature type="transmembrane region" description="Helical" evidence="9">
    <location>
        <begin position="369"/>
        <end position="387"/>
    </location>
</feature>
<dbReference type="NCBIfam" id="TIGR01129">
    <property type="entry name" value="secD"/>
    <property type="match status" value="1"/>
</dbReference>
<dbReference type="Pfam" id="PF22599">
    <property type="entry name" value="SecDF_P1_head"/>
    <property type="match status" value="1"/>
</dbReference>
<evidence type="ECO:0000256" key="9">
    <source>
        <dbReference type="HAMAP-Rule" id="MF_01463"/>
    </source>
</evidence>
<keyword evidence="3 9" id="KW-1003">Cell membrane</keyword>
<dbReference type="InterPro" id="IPR022813">
    <property type="entry name" value="SecD/SecF_arch_bac"/>
</dbReference>
<gene>
    <name evidence="9" type="primary">secD</name>
    <name evidence="13" type="ORF">UT17_C0003G0027</name>
</gene>
<dbReference type="InterPro" id="IPR005791">
    <property type="entry name" value="SecD"/>
</dbReference>
<name>A0A0G0P1K6_9BACT</name>
<dbReference type="EMBL" id="LBVU01000003">
    <property type="protein sequence ID" value="KKQ92004.1"/>
    <property type="molecule type" value="Genomic_DNA"/>
</dbReference>
<feature type="transmembrane region" description="Helical" evidence="9">
    <location>
        <begin position="316"/>
        <end position="337"/>
    </location>
</feature>
<evidence type="ECO:0000259" key="12">
    <source>
        <dbReference type="Pfam" id="PF22599"/>
    </source>
</evidence>
<dbReference type="GO" id="GO:0065002">
    <property type="term" value="P:intracellular protein transmembrane transport"/>
    <property type="evidence" value="ECO:0007669"/>
    <property type="project" value="UniProtKB-UniRule"/>
</dbReference>
<comment type="subunit">
    <text evidence="9">Forms a complex with SecF. Part of the essential Sec protein translocation apparatus which comprises SecA, SecYEG and auxiliary proteins SecDF. Other proteins may also be involved.</text>
</comment>
<dbReference type="GO" id="GO:0043952">
    <property type="term" value="P:protein transport by the Sec complex"/>
    <property type="evidence" value="ECO:0007669"/>
    <property type="project" value="UniProtKB-UniRule"/>
</dbReference>
<feature type="domain" description="Protein translocase subunit SecDF P1" evidence="11">
    <location>
        <begin position="73"/>
        <end position="130"/>
    </location>
</feature>
<organism evidence="13 14">
    <name type="scientific">Candidatus Woesebacteria bacterium GW2011_GWB1_39_10</name>
    <dbReference type="NCBI Taxonomy" id="1618572"/>
    <lineage>
        <taxon>Bacteria</taxon>
        <taxon>Candidatus Woeseibacteriota</taxon>
    </lineage>
</organism>
<evidence type="ECO:0000256" key="3">
    <source>
        <dbReference type="ARBA" id="ARBA00022475"/>
    </source>
</evidence>
<keyword evidence="2 9" id="KW-0813">Transport</keyword>
<dbReference type="Pfam" id="PF02355">
    <property type="entry name" value="SecD_SecF_C"/>
    <property type="match status" value="1"/>
</dbReference>
<feature type="transmembrane region" description="Helical" evidence="9">
    <location>
        <begin position="393"/>
        <end position="414"/>
    </location>
</feature>